<evidence type="ECO:0000313" key="2">
    <source>
        <dbReference type="EMBL" id="KAF5389865.1"/>
    </source>
</evidence>
<feature type="compositionally biased region" description="Acidic residues" evidence="1">
    <location>
        <begin position="372"/>
        <end position="382"/>
    </location>
</feature>
<dbReference type="EMBL" id="JAACJN010000019">
    <property type="protein sequence ID" value="KAF5389865.1"/>
    <property type="molecule type" value="Genomic_DNA"/>
</dbReference>
<dbReference type="Pfam" id="PF14441">
    <property type="entry name" value="OTT_1508_deam"/>
    <property type="match status" value="1"/>
</dbReference>
<name>A0A8H5HVC8_9AGAR</name>
<organism evidence="2 3">
    <name type="scientific">Collybiopsis confluens</name>
    <dbReference type="NCBI Taxonomy" id="2823264"/>
    <lineage>
        <taxon>Eukaryota</taxon>
        <taxon>Fungi</taxon>
        <taxon>Dikarya</taxon>
        <taxon>Basidiomycota</taxon>
        <taxon>Agaricomycotina</taxon>
        <taxon>Agaricomycetes</taxon>
        <taxon>Agaricomycetidae</taxon>
        <taxon>Agaricales</taxon>
        <taxon>Marasmiineae</taxon>
        <taxon>Omphalotaceae</taxon>
        <taxon>Collybiopsis</taxon>
    </lineage>
</organism>
<proteinExistence type="predicted"/>
<comment type="caution">
    <text evidence="2">The sequence shown here is derived from an EMBL/GenBank/DDBJ whole genome shotgun (WGS) entry which is preliminary data.</text>
</comment>
<accession>A0A8H5HVC8</accession>
<protein>
    <submittedName>
        <fullName evidence="2">Uncharacterized protein</fullName>
    </submittedName>
</protein>
<dbReference type="Proteomes" id="UP000518752">
    <property type="component" value="Unassembled WGS sequence"/>
</dbReference>
<keyword evidence="3" id="KW-1185">Reference proteome</keyword>
<feature type="region of interest" description="Disordered" evidence="1">
    <location>
        <begin position="354"/>
        <end position="412"/>
    </location>
</feature>
<evidence type="ECO:0000313" key="3">
    <source>
        <dbReference type="Proteomes" id="UP000518752"/>
    </source>
</evidence>
<dbReference type="OrthoDB" id="2758235at2759"/>
<sequence>MSKPKSTTKLTLTGSYRSDIRLLSSILHGKHVSGTTADGGRNDSSLTPLICISTLLTLGTSNSLTHAAHAISGRIHLHRLECLVCCEHKPTKPFQKPVSPPEPNKLGTLETVSDVANATRGKMLLEHWADNVENEYYQESYPLEDHLRDIFQILSYLSNVDAQNDIPSSLFLFLVQRRAFRKISACLEEVFNRYGSSSPFTQMLNAIRDSPLPQIQTPYQETVVFSFFELKFMHRCHFPSFNEDGMSINLLEGPYVLMVNSQNIECWLGAFSVLLNTMKLLYPEEDTPERRAPPPEGVVFAMVYCLQCLLKLKPVMKFITEVDGMERVIHSIESAREEEPSDFISNFRIPHYIKPRSSNNNNNKDREVNQDKDEDEDKDEDLNDGKDARSKDSWNAPTDNDKGGMSEMPDNVEGNAECEAKDVGEDVECDAEIEDEDDLFSNDERPRSAATRLLCTVYAVTAWLLSTSALSKEAKTNLAGKEFQVNIFRSSDVPPIKFDRTFTKKLKYCFPKLEMDQAVVGKLSKRCNKGIIHAEAALMDLVMCAHKHEFGYGHDVPIVASKKCCYLCWLLHLLLNDGQTFKLKLRGTHNRILSWIPPPGTPTPVLRQLRDALLQVIQDISSTQLCDKWGESEDEEGELSFMEDDDGVFARI</sequence>
<reference evidence="2 3" key="1">
    <citation type="journal article" date="2020" name="ISME J.">
        <title>Uncovering the hidden diversity of litter-decomposition mechanisms in mushroom-forming fungi.</title>
        <authorList>
            <person name="Floudas D."/>
            <person name="Bentzer J."/>
            <person name="Ahren D."/>
            <person name="Johansson T."/>
            <person name="Persson P."/>
            <person name="Tunlid A."/>
        </authorList>
    </citation>
    <scope>NUCLEOTIDE SEQUENCE [LARGE SCALE GENOMIC DNA]</scope>
    <source>
        <strain evidence="2 3">CBS 406.79</strain>
    </source>
</reference>
<dbReference type="AlphaFoldDB" id="A0A8H5HVC8"/>
<gene>
    <name evidence="2" type="ORF">D9757_003559</name>
</gene>
<dbReference type="InterPro" id="IPR027796">
    <property type="entry name" value="OTT_1508_deam-like"/>
</dbReference>
<evidence type="ECO:0000256" key="1">
    <source>
        <dbReference type="SAM" id="MobiDB-lite"/>
    </source>
</evidence>
<feature type="compositionally biased region" description="Basic and acidic residues" evidence="1">
    <location>
        <begin position="383"/>
        <end position="392"/>
    </location>
</feature>